<evidence type="ECO:0000313" key="2">
    <source>
        <dbReference type="EMBL" id="GAA2419061.1"/>
    </source>
</evidence>
<proteinExistence type="predicted"/>
<organism evidence="2 3">
    <name type="scientific">Actinomadura vinacea</name>
    <dbReference type="NCBI Taxonomy" id="115336"/>
    <lineage>
        <taxon>Bacteria</taxon>
        <taxon>Bacillati</taxon>
        <taxon>Actinomycetota</taxon>
        <taxon>Actinomycetes</taxon>
        <taxon>Streptosporangiales</taxon>
        <taxon>Thermomonosporaceae</taxon>
        <taxon>Actinomadura</taxon>
    </lineage>
</organism>
<dbReference type="InterPro" id="IPR005152">
    <property type="entry name" value="Lipase_secreted"/>
</dbReference>
<accession>A0ABP5W3Q7</accession>
<dbReference type="EMBL" id="BAAARW010000012">
    <property type="protein sequence ID" value="GAA2419061.1"/>
    <property type="molecule type" value="Genomic_DNA"/>
</dbReference>
<gene>
    <name evidence="2" type="ORF">GCM10010191_32440</name>
</gene>
<comment type="caution">
    <text evidence="2">The sequence shown here is derived from an EMBL/GenBank/DDBJ whole genome shotgun (WGS) entry which is preliminary data.</text>
</comment>
<protein>
    <submittedName>
        <fullName evidence="2">Lipase family protein</fullName>
    </submittedName>
</protein>
<dbReference type="Gene3D" id="3.40.50.1820">
    <property type="entry name" value="alpha/beta hydrolase"/>
    <property type="match status" value="1"/>
</dbReference>
<dbReference type="PANTHER" id="PTHR34853">
    <property type="match status" value="1"/>
</dbReference>
<name>A0ABP5W3Q7_9ACTN</name>
<dbReference type="SUPFAM" id="SSF53474">
    <property type="entry name" value="alpha/beta-Hydrolases"/>
    <property type="match status" value="1"/>
</dbReference>
<evidence type="ECO:0000313" key="3">
    <source>
        <dbReference type="Proteomes" id="UP001501231"/>
    </source>
</evidence>
<reference evidence="3" key="1">
    <citation type="journal article" date="2019" name="Int. J. Syst. Evol. Microbiol.">
        <title>The Global Catalogue of Microorganisms (GCM) 10K type strain sequencing project: providing services to taxonomists for standard genome sequencing and annotation.</title>
        <authorList>
            <consortium name="The Broad Institute Genomics Platform"/>
            <consortium name="The Broad Institute Genome Sequencing Center for Infectious Disease"/>
            <person name="Wu L."/>
            <person name="Ma J."/>
        </authorList>
    </citation>
    <scope>NUCLEOTIDE SEQUENCE [LARGE SCALE GENOMIC DNA]</scope>
    <source>
        <strain evidence="3">JCM 3325</strain>
    </source>
</reference>
<dbReference type="Pfam" id="PF03583">
    <property type="entry name" value="LIP"/>
    <property type="match status" value="1"/>
</dbReference>
<dbReference type="PANTHER" id="PTHR34853:SF1">
    <property type="entry name" value="LIPASE 5"/>
    <property type="match status" value="1"/>
</dbReference>
<sequence length="404" mass="42609">MRPGKRRGSLLAALVSALLVTLTLTAPAAYSAPPQDDPFYKPPSPLPAGKPGDIIRRQPVTAYIVPGIAMDAHAWRVMYLSNDAKGQRNAVTGTVLVPKKPYTGKRPLVGYAIGTHGLGDQCAPSYGLTTGLDYEATLINGFLAKGWAVVVTDYEKLGTPGDHTYMVGRSQGQAVLDSMRAATRLADANVAADSPMVVSGYSQGGSSAGWAAQLQRTYAPELSIKGVAAGGVPADLTEVAKALDGSLFFILLGAASVGLASAYPELPFTEHLNAAGKALMDDARDDCIGEAIATGKGAFKKMSDYLDVDLMNTPAWQEKLRANRLGGGEAPATPVFQYHGVYDEMVAKGQAKTLRKEWCEAGAKLLWKEYLLPEHALTAVAATGDVQNWLADRLAGKPATTNCS</sequence>
<dbReference type="RefSeq" id="WP_344589794.1">
    <property type="nucleotide sequence ID" value="NZ_BAAARW010000012.1"/>
</dbReference>
<evidence type="ECO:0000256" key="1">
    <source>
        <dbReference type="SAM" id="SignalP"/>
    </source>
</evidence>
<keyword evidence="1" id="KW-0732">Signal</keyword>
<feature type="signal peptide" evidence="1">
    <location>
        <begin position="1"/>
        <end position="28"/>
    </location>
</feature>
<dbReference type="PIRSF" id="PIRSF029171">
    <property type="entry name" value="Esterase_LipA"/>
    <property type="match status" value="1"/>
</dbReference>
<dbReference type="InterPro" id="IPR029058">
    <property type="entry name" value="AB_hydrolase_fold"/>
</dbReference>
<keyword evidence="3" id="KW-1185">Reference proteome</keyword>
<dbReference type="Proteomes" id="UP001501231">
    <property type="component" value="Unassembled WGS sequence"/>
</dbReference>
<feature type="chain" id="PRO_5045981536" evidence="1">
    <location>
        <begin position="29"/>
        <end position="404"/>
    </location>
</feature>
<dbReference type="Gene3D" id="1.10.260.130">
    <property type="match status" value="1"/>
</dbReference>